<reference evidence="3" key="1">
    <citation type="submission" date="2022-11" db="EMBL/GenBank/DDBJ databases">
        <authorList>
            <person name="Kikuchi T."/>
        </authorList>
    </citation>
    <scope>NUCLEOTIDE SEQUENCE</scope>
    <source>
        <strain evidence="3">PS1010</strain>
    </source>
</reference>
<proteinExistence type="predicted"/>
<dbReference type="AlphaFoldDB" id="A0A9P1II93"/>
<feature type="domain" description="DUF7627" evidence="2">
    <location>
        <begin position="118"/>
        <end position="362"/>
    </location>
</feature>
<dbReference type="Proteomes" id="UP001152747">
    <property type="component" value="Unassembled WGS sequence"/>
</dbReference>
<evidence type="ECO:0000259" key="2">
    <source>
        <dbReference type="Pfam" id="PF24628"/>
    </source>
</evidence>
<comment type="caution">
    <text evidence="3">The sequence shown here is derived from an EMBL/GenBank/DDBJ whole genome shotgun (WGS) entry which is preliminary data.</text>
</comment>
<feature type="compositionally biased region" description="Basic and acidic residues" evidence="1">
    <location>
        <begin position="39"/>
        <end position="67"/>
    </location>
</feature>
<sequence>MSRLSGRVTMAEGESSSNDARNRRMMAGLLGHLNAGPRQNKEARESSTRDDEGSSNRREIQNSRQERTSNVYNNRGNTRGRGRGRGRGNYESERTPATNTVKVEDTEPAEELLELEDIISQISDLNIRSDRSAAQIKRNILKSTDLTESLDEDEWQQICECLTTTALDNGEYDFVVDIFVSFLKNEMFCEAMSSEIMSISSNYIMSNGTKPVPAFLAAILCAHWPRHLSKAIDTVNLILYSTVCVIKGWIQVLEEDTSVFHKEEKKPAYKSPSDPEPEPEPEKVEEIEPEDPEIVNKCAIALSELCDMAQRQLWMKWPTICDEIFMCTKPAITHNNNLNGDTKSRLLTTYLHINNWTKTRSINMKNSQTQTIPTSFSN</sequence>
<evidence type="ECO:0000313" key="4">
    <source>
        <dbReference type="Proteomes" id="UP001152747"/>
    </source>
</evidence>
<name>A0A9P1II93_9PELO</name>
<dbReference type="EMBL" id="CANHGI010000003">
    <property type="protein sequence ID" value="CAI5446027.1"/>
    <property type="molecule type" value="Genomic_DNA"/>
</dbReference>
<dbReference type="InterPro" id="IPR056044">
    <property type="entry name" value="DUF7627"/>
</dbReference>
<organism evidence="3 4">
    <name type="scientific">Caenorhabditis angaria</name>
    <dbReference type="NCBI Taxonomy" id="860376"/>
    <lineage>
        <taxon>Eukaryota</taxon>
        <taxon>Metazoa</taxon>
        <taxon>Ecdysozoa</taxon>
        <taxon>Nematoda</taxon>
        <taxon>Chromadorea</taxon>
        <taxon>Rhabditida</taxon>
        <taxon>Rhabditina</taxon>
        <taxon>Rhabditomorpha</taxon>
        <taxon>Rhabditoidea</taxon>
        <taxon>Rhabditidae</taxon>
        <taxon>Peloderinae</taxon>
        <taxon>Caenorhabditis</taxon>
    </lineage>
</organism>
<gene>
    <name evidence="3" type="ORF">CAMP_LOCUS8664</name>
</gene>
<dbReference type="OrthoDB" id="5820655at2759"/>
<protein>
    <recommendedName>
        <fullName evidence="2">DUF7627 domain-containing protein</fullName>
    </recommendedName>
</protein>
<accession>A0A9P1II93</accession>
<feature type="region of interest" description="Disordered" evidence="1">
    <location>
        <begin position="1"/>
        <end position="99"/>
    </location>
</feature>
<evidence type="ECO:0000313" key="3">
    <source>
        <dbReference type="EMBL" id="CAI5446027.1"/>
    </source>
</evidence>
<feature type="region of interest" description="Disordered" evidence="1">
    <location>
        <begin position="263"/>
        <end position="290"/>
    </location>
</feature>
<keyword evidence="4" id="KW-1185">Reference proteome</keyword>
<evidence type="ECO:0000256" key="1">
    <source>
        <dbReference type="SAM" id="MobiDB-lite"/>
    </source>
</evidence>
<dbReference type="Pfam" id="PF24628">
    <property type="entry name" value="DUF7627"/>
    <property type="match status" value="1"/>
</dbReference>